<evidence type="ECO:0000259" key="3">
    <source>
        <dbReference type="Pfam" id="PF03629"/>
    </source>
</evidence>
<keyword evidence="5" id="KW-1185">Reference proteome</keyword>
<dbReference type="Proteomes" id="UP000679725">
    <property type="component" value="Unassembled WGS sequence"/>
</dbReference>
<name>A0ABM8UV77_9BACT</name>
<gene>
    <name evidence="4" type="ORF">DYBT9623_04251</name>
</gene>
<dbReference type="Gene3D" id="3.40.50.1110">
    <property type="entry name" value="SGNH hydrolase"/>
    <property type="match status" value="1"/>
</dbReference>
<proteinExistence type="predicted"/>
<keyword evidence="2" id="KW-0732">Signal</keyword>
<evidence type="ECO:0000256" key="1">
    <source>
        <dbReference type="ARBA" id="ARBA00022801"/>
    </source>
</evidence>
<evidence type="ECO:0000313" key="5">
    <source>
        <dbReference type="Proteomes" id="UP000679725"/>
    </source>
</evidence>
<evidence type="ECO:0000313" key="4">
    <source>
        <dbReference type="EMBL" id="CAG5072688.1"/>
    </source>
</evidence>
<dbReference type="RefSeq" id="WP_215235526.1">
    <property type="nucleotide sequence ID" value="NZ_CAJRAU010000006.1"/>
</dbReference>
<dbReference type="Gene3D" id="2.60.40.10">
    <property type="entry name" value="Immunoglobulins"/>
    <property type="match status" value="1"/>
</dbReference>
<protein>
    <recommendedName>
        <fullName evidence="3">Sialate O-acetylesterase domain-containing protein</fullName>
    </recommendedName>
</protein>
<dbReference type="PANTHER" id="PTHR22901">
    <property type="entry name" value="SIALATE O-ACETYLESTERASE"/>
    <property type="match status" value="1"/>
</dbReference>
<sequence length="505" mass="56275">MMARIVFLLLLNVLAFNFSKAQNVAETELTLAPVFSDHMVLQRNKPIKIYGNVASGTDVTVGFLGRIRTVTTDGSGKWSVTFPASKEGGPYDISVSTKNQEVNVRDILIGDVWLCSGQSNMAFALQDAKTGPEELAAGKFDYNLRLLKMSGTVSTGNAAWDSASLHKINQYKFFAGSWKTLDKSSAATFSAIGYYFGKQIKKETNVPIGLIQVALGGSPTESWIDRALLEQDQQFTGMLTDWQHSNLVMDWCRERAAKNISNAQSKDQKHPFQPGYNFQASIVPLTDFPIAGVIWYQGESNVFNVSLHEQLFEMLVKNWREKWGYAFPFYYVQLSSIERPNWPEFRDSQRKLLTTIPNSGMAVSYDFGDSLDVHPTQKKEVGERLALLALRDTYKKNVVAEGPVPEKATLTNGEIRIRFFNGKGFWSKQKNLLTKNNAPLTGFELLTENGKQMSANAKISGNEIVINVPAGERISTVLYAYKPFTRANLYNEAGLPASTFSIAVK</sequence>
<dbReference type="PANTHER" id="PTHR22901:SF0">
    <property type="entry name" value="SIALATE O-ACETYLESTERASE"/>
    <property type="match status" value="1"/>
</dbReference>
<feature type="domain" description="Sialate O-acetylesterase" evidence="3">
    <location>
        <begin position="111"/>
        <end position="242"/>
    </location>
</feature>
<dbReference type="InterPro" id="IPR013783">
    <property type="entry name" value="Ig-like_fold"/>
</dbReference>
<accession>A0ABM8UV77</accession>
<dbReference type="InterPro" id="IPR036514">
    <property type="entry name" value="SGNH_hydro_sf"/>
</dbReference>
<organism evidence="4 5">
    <name type="scientific">Dyadobacter linearis</name>
    <dbReference type="NCBI Taxonomy" id="2823330"/>
    <lineage>
        <taxon>Bacteria</taxon>
        <taxon>Pseudomonadati</taxon>
        <taxon>Bacteroidota</taxon>
        <taxon>Cytophagia</taxon>
        <taxon>Cytophagales</taxon>
        <taxon>Spirosomataceae</taxon>
        <taxon>Dyadobacter</taxon>
    </lineage>
</organism>
<feature type="signal peptide" evidence="2">
    <location>
        <begin position="1"/>
        <end position="21"/>
    </location>
</feature>
<dbReference type="EMBL" id="CAJRAU010000006">
    <property type="protein sequence ID" value="CAG5072688.1"/>
    <property type="molecule type" value="Genomic_DNA"/>
</dbReference>
<feature type="chain" id="PRO_5046373551" description="Sialate O-acetylesterase domain-containing protein" evidence="2">
    <location>
        <begin position="22"/>
        <end position="505"/>
    </location>
</feature>
<dbReference type="InterPro" id="IPR039329">
    <property type="entry name" value="SIAE"/>
</dbReference>
<dbReference type="SUPFAM" id="SSF52266">
    <property type="entry name" value="SGNH hydrolase"/>
    <property type="match status" value="1"/>
</dbReference>
<feature type="domain" description="Sialate O-acetylesterase" evidence="3">
    <location>
        <begin position="289"/>
        <end position="387"/>
    </location>
</feature>
<dbReference type="Pfam" id="PF03629">
    <property type="entry name" value="SASA"/>
    <property type="match status" value="2"/>
</dbReference>
<reference evidence="4 5" key="1">
    <citation type="submission" date="2021-04" db="EMBL/GenBank/DDBJ databases">
        <authorList>
            <person name="Rodrigo-Torres L."/>
            <person name="Arahal R. D."/>
            <person name="Lucena T."/>
        </authorList>
    </citation>
    <scope>NUCLEOTIDE SEQUENCE [LARGE SCALE GENOMIC DNA]</scope>
    <source>
        <strain evidence="4 5">CECT 9623</strain>
    </source>
</reference>
<comment type="caution">
    <text evidence="4">The sequence shown here is derived from an EMBL/GenBank/DDBJ whole genome shotgun (WGS) entry which is preliminary data.</text>
</comment>
<dbReference type="InterPro" id="IPR005181">
    <property type="entry name" value="SASA"/>
</dbReference>
<evidence type="ECO:0000256" key="2">
    <source>
        <dbReference type="SAM" id="SignalP"/>
    </source>
</evidence>
<keyword evidence="1" id="KW-0378">Hydrolase</keyword>